<keyword evidence="4" id="KW-0479">Metal-binding</keyword>
<dbReference type="InterPro" id="IPR036412">
    <property type="entry name" value="HAD-like_sf"/>
</dbReference>
<dbReference type="EC" id="3.1.3.12" evidence="4"/>
<comment type="caution">
    <text evidence="5">The sequence shown here is derived from an EMBL/GenBank/DDBJ whole genome shotgun (WGS) entry which is preliminary data.</text>
</comment>
<comment type="cofactor">
    <cofactor evidence="4">
        <name>Mg(2+)</name>
        <dbReference type="ChEBI" id="CHEBI:18420"/>
    </cofactor>
</comment>
<dbReference type="Gene3D" id="3.40.50.1000">
    <property type="entry name" value="HAD superfamily/HAD-like"/>
    <property type="match status" value="1"/>
</dbReference>
<protein>
    <recommendedName>
        <fullName evidence="4">Trehalose 6-phosphate phosphatase</fullName>
        <ecNumber evidence="4">3.1.3.12</ecNumber>
    </recommendedName>
</protein>
<dbReference type="InterPro" id="IPR006379">
    <property type="entry name" value="HAD-SF_hydro_IIB"/>
</dbReference>
<evidence type="ECO:0000256" key="1">
    <source>
        <dbReference type="ARBA" id="ARBA00005199"/>
    </source>
</evidence>
<reference evidence="5 6" key="1">
    <citation type="submission" date="2017-09" db="EMBL/GenBank/DDBJ databases">
        <title>Depth-based differentiation of microbial function through sediment-hosted aquifers and enrichment of novel symbionts in the deep terrestrial subsurface.</title>
        <authorList>
            <person name="Probst A.J."/>
            <person name="Ladd B."/>
            <person name="Jarett J.K."/>
            <person name="Geller-Mcgrath D.E."/>
            <person name="Sieber C.M."/>
            <person name="Emerson J.B."/>
            <person name="Anantharaman K."/>
            <person name="Thomas B.C."/>
            <person name="Malmstrom R."/>
            <person name="Stieglmeier M."/>
            <person name="Klingl A."/>
            <person name="Woyke T."/>
            <person name="Ryan C.M."/>
            <person name="Banfield J.F."/>
        </authorList>
    </citation>
    <scope>NUCLEOTIDE SEQUENCE [LARGE SCALE GENOMIC DNA]</scope>
    <source>
        <strain evidence="5">CG23_combo_of_CG06-09_8_20_14_all_41_10</strain>
    </source>
</reference>
<comment type="pathway">
    <text evidence="1 4">Glycan biosynthesis; trehalose biosynthesis.</text>
</comment>
<dbReference type="InterPro" id="IPR003337">
    <property type="entry name" value="Trehalose_PPase"/>
</dbReference>
<dbReference type="EMBL" id="PCRK01000131">
    <property type="protein sequence ID" value="PIP18993.1"/>
    <property type="molecule type" value="Genomic_DNA"/>
</dbReference>
<dbReference type="PANTHER" id="PTHR43768:SF3">
    <property type="entry name" value="TREHALOSE 6-PHOSPHATE PHOSPHATASE"/>
    <property type="match status" value="1"/>
</dbReference>
<dbReference type="GO" id="GO:0005992">
    <property type="term" value="P:trehalose biosynthetic process"/>
    <property type="evidence" value="ECO:0007669"/>
    <property type="project" value="UniProtKB-UniPathway"/>
</dbReference>
<name>A0A2G9YJU1_9BACT</name>
<comment type="function">
    <text evidence="4">Removes the phosphate from trehalose 6-phosphate to produce free trehalose.</text>
</comment>
<evidence type="ECO:0000256" key="3">
    <source>
        <dbReference type="ARBA" id="ARBA00022801"/>
    </source>
</evidence>
<gene>
    <name evidence="5" type="primary">otsB</name>
    <name evidence="5" type="ORF">COX41_05285</name>
</gene>
<evidence type="ECO:0000256" key="2">
    <source>
        <dbReference type="ARBA" id="ARBA00008770"/>
    </source>
</evidence>
<dbReference type="UniPathway" id="UPA00299"/>
<accession>A0A2G9YJU1</accession>
<evidence type="ECO:0000313" key="5">
    <source>
        <dbReference type="EMBL" id="PIP18993.1"/>
    </source>
</evidence>
<dbReference type="Gene3D" id="3.30.70.1020">
    <property type="entry name" value="Trehalose-6-phosphate phosphatase related protein, domain 2"/>
    <property type="match status" value="1"/>
</dbReference>
<dbReference type="Pfam" id="PF02358">
    <property type="entry name" value="Trehalose_PPase"/>
    <property type="match status" value="1"/>
</dbReference>
<dbReference type="Proteomes" id="UP000231292">
    <property type="component" value="Unassembled WGS sequence"/>
</dbReference>
<dbReference type="GO" id="GO:0004805">
    <property type="term" value="F:trehalose-phosphatase activity"/>
    <property type="evidence" value="ECO:0007669"/>
    <property type="project" value="UniProtKB-EC"/>
</dbReference>
<proteinExistence type="inferred from homology"/>
<keyword evidence="4" id="KW-0460">Magnesium</keyword>
<dbReference type="NCBIfam" id="TIGR01484">
    <property type="entry name" value="HAD-SF-IIB"/>
    <property type="match status" value="1"/>
</dbReference>
<dbReference type="InterPro" id="IPR023214">
    <property type="entry name" value="HAD_sf"/>
</dbReference>
<dbReference type="SUPFAM" id="SSF56784">
    <property type="entry name" value="HAD-like"/>
    <property type="match status" value="1"/>
</dbReference>
<evidence type="ECO:0000256" key="4">
    <source>
        <dbReference type="RuleBase" id="RU361117"/>
    </source>
</evidence>
<dbReference type="NCBIfam" id="TIGR00685">
    <property type="entry name" value="T6PP"/>
    <property type="match status" value="1"/>
</dbReference>
<keyword evidence="3 4" id="KW-0378">Hydrolase</keyword>
<dbReference type="GO" id="GO:0046872">
    <property type="term" value="F:metal ion binding"/>
    <property type="evidence" value="ECO:0007669"/>
    <property type="project" value="UniProtKB-KW"/>
</dbReference>
<organism evidence="5 6">
    <name type="scientific">Candidatus Sherwoodlollariibacterium unditelluris</name>
    <dbReference type="NCBI Taxonomy" id="1974757"/>
    <lineage>
        <taxon>Bacteria</taxon>
        <taxon>Pseudomonadati</taxon>
        <taxon>Candidatus Omnitrophota</taxon>
        <taxon>Candidatus Sherwoodlollariibacterium</taxon>
    </lineage>
</organism>
<sequence length="244" mass="28262">MLNHYLFKITFTGIIRHYPVISQETKRLLSSLSQKKNCRIAIISGRTLVDIKKRVGLKNITYSGNHGFQIEESKIKNELTVPSGYKKVLQRIKIQLKEKLSGIKGVFVEDKKLSLALHFRLVDKRQLPFIKTVFHEITIIYLVKNKIKVKSGKKVFEVRPPVQWDKGKAVLWLLARWVFALKKENILPIYIGDDVTDEDAFKVLKRKGLTVFVGRPGDSKADYYLKNTEEVTKFLRSILNLQYS</sequence>
<dbReference type="PANTHER" id="PTHR43768">
    <property type="entry name" value="TREHALOSE 6-PHOSPHATE PHOSPHATASE"/>
    <property type="match status" value="1"/>
</dbReference>
<evidence type="ECO:0000313" key="6">
    <source>
        <dbReference type="Proteomes" id="UP000231292"/>
    </source>
</evidence>
<comment type="similarity">
    <text evidence="2 4">Belongs to the trehalose phosphatase family.</text>
</comment>
<dbReference type="InterPro" id="IPR044651">
    <property type="entry name" value="OTSB-like"/>
</dbReference>
<comment type="catalytic activity">
    <reaction evidence="4">
        <text>alpha,alpha-trehalose 6-phosphate + H2O = alpha,alpha-trehalose + phosphate</text>
        <dbReference type="Rhea" id="RHEA:23420"/>
        <dbReference type="ChEBI" id="CHEBI:15377"/>
        <dbReference type="ChEBI" id="CHEBI:16551"/>
        <dbReference type="ChEBI" id="CHEBI:43474"/>
        <dbReference type="ChEBI" id="CHEBI:58429"/>
        <dbReference type="EC" id="3.1.3.12"/>
    </reaction>
</comment>
<dbReference type="AlphaFoldDB" id="A0A2G9YJU1"/>